<evidence type="ECO:0000256" key="4">
    <source>
        <dbReference type="ARBA" id="ARBA00022825"/>
    </source>
</evidence>
<dbReference type="AlphaFoldDB" id="A0A7W8LM21"/>
<protein>
    <submittedName>
        <fullName evidence="6">S1-C subfamily serine protease</fullName>
    </submittedName>
</protein>
<dbReference type="GO" id="GO:0004252">
    <property type="term" value="F:serine-type endopeptidase activity"/>
    <property type="evidence" value="ECO:0007669"/>
    <property type="project" value="InterPro"/>
</dbReference>
<dbReference type="CDD" id="cd00519">
    <property type="entry name" value="Lipase_3"/>
    <property type="match status" value="1"/>
</dbReference>
<dbReference type="InterPro" id="IPR051201">
    <property type="entry name" value="Chloro_Bact_Ser_Proteases"/>
</dbReference>
<keyword evidence="7" id="KW-1185">Reference proteome</keyword>
<dbReference type="PRINTS" id="PR00834">
    <property type="entry name" value="PROTEASES2C"/>
</dbReference>
<dbReference type="SMART" id="SM00228">
    <property type="entry name" value="PDZ"/>
    <property type="match status" value="1"/>
</dbReference>
<proteinExistence type="inferred from homology"/>
<dbReference type="InterPro" id="IPR043504">
    <property type="entry name" value="Peptidase_S1_PA_chymotrypsin"/>
</dbReference>
<dbReference type="GO" id="GO:0006508">
    <property type="term" value="P:proteolysis"/>
    <property type="evidence" value="ECO:0007669"/>
    <property type="project" value="UniProtKB-KW"/>
</dbReference>
<dbReference type="Gene3D" id="2.30.42.10">
    <property type="match status" value="1"/>
</dbReference>
<gene>
    <name evidence="6" type="ORF">HNP76_001301</name>
</gene>
<dbReference type="Gene3D" id="2.40.10.10">
    <property type="entry name" value="Trypsin-like serine proteases"/>
    <property type="match status" value="2"/>
</dbReference>
<dbReference type="Proteomes" id="UP000518887">
    <property type="component" value="Unassembled WGS sequence"/>
</dbReference>
<dbReference type="FunFam" id="2.40.10.10:FF:000001">
    <property type="entry name" value="Periplasmic serine protease DegS"/>
    <property type="match status" value="1"/>
</dbReference>
<keyword evidence="3" id="KW-0378">Hydrolase</keyword>
<evidence type="ECO:0000256" key="3">
    <source>
        <dbReference type="ARBA" id="ARBA00022801"/>
    </source>
</evidence>
<dbReference type="PANTHER" id="PTHR43343:SF3">
    <property type="entry name" value="PROTEASE DO-LIKE 8, CHLOROPLASTIC"/>
    <property type="match status" value="1"/>
</dbReference>
<dbReference type="SUPFAM" id="SSF50494">
    <property type="entry name" value="Trypsin-like serine proteases"/>
    <property type="match status" value="1"/>
</dbReference>
<dbReference type="EMBL" id="JACHFQ010000004">
    <property type="protein sequence ID" value="MBB5225933.1"/>
    <property type="molecule type" value="Genomic_DNA"/>
</dbReference>
<feature type="domain" description="PDZ" evidence="5">
    <location>
        <begin position="324"/>
        <end position="410"/>
    </location>
</feature>
<dbReference type="InterPro" id="IPR001940">
    <property type="entry name" value="Peptidase_S1C"/>
</dbReference>
<evidence type="ECO:0000259" key="5">
    <source>
        <dbReference type="SMART" id="SM00228"/>
    </source>
</evidence>
<dbReference type="InterPro" id="IPR009003">
    <property type="entry name" value="Peptidase_S1_PA"/>
</dbReference>
<dbReference type="InterPro" id="IPR029058">
    <property type="entry name" value="AB_hydrolase_fold"/>
</dbReference>
<organism evidence="6 7">
    <name type="scientific">Treponema ruminis</name>
    <dbReference type="NCBI Taxonomy" id="744515"/>
    <lineage>
        <taxon>Bacteria</taxon>
        <taxon>Pseudomonadati</taxon>
        <taxon>Spirochaetota</taxon>
        <taxon>Spirochaetia</taxon>
        <taxon>Spirochaetales</taxon>
        <taxon>Treponemataceae</taxon>
        <taxon>Treponema</taxon>
    </lineage>
</organism>
<dbReference type="SUPFAM" id="SSF50156">
    <property type="entry name" value="PDZ domain-like"/>
    <property type="match status" value="1"/>
</dbReference>
<name>A0A7W8LM21_9SPIR</name>
<comment type="similarity">
    <text evidence="1">Belongs to the peptidase S1C family.</text>
</comment>
<keyword evidence="2 6" id="KW-0645">Protease</keyword>
<dbReference type="GO" id="GO:0006629">
    <property type="term" value="P:lipid metabolic process"/>
    <property type="evidence" value="ECO:0007669"/>
    <property type="project" value="InterPro"/>
</dbReference>
<sequence>MKLYSRSQLIKTALIGAAAGAIFSTFGHLSLSRQKPQEKTEEATSQAEVSETKAAAEEVSEIISSADSPSSHFIEEKPVQVAKTYDSPYTQDEQQNISVYEKCNEAVVNITTQVMGINWFLEPVVQEGGSGSGSIIDKRGYVVTNVHVISNASKINISLYDGTSYEGIVIGKDVESDIAVIKFNPPDNVTLKTIDFGNSNNLKVGQKVIAIGNPFALERTMTTGIISGLGRPIQESTNVIIRNMIQTDAAINPGNSGGPLLDTNGKMVGINTMIISNSGSSAGIGFAVPVSTARRVVDDLIKYRKVNRGVLKIAPVQMTSSIARYAGLSINYGILVSEVERGSSTEKSGILGGTEQVQYGSRFNPTTIYLGGDIITGIDNITVRTYADYTSALESKRPGDTVTVTVFREGEFKKNQSYPRWKGLQPKPQLSFPFRHAGIFIIKMPLKKKLCLTTSIILSLCAFSAHARKVTFPVNGLMMSVKEPVPVDLEWDENTFVTSNPHAYNHQIARLSAMLSTISYVHVDENPDSNEMLKSYEVLGFKKSNIYWNYNLDYKNHVDKDNQAAYSFAFKDIQTAAGTKKLVFLIIRGTPLSANEWHSNINISNSSKENVVIHEGFLSTCEIIKADFYRFLEENSISKEDSYFLITGHSRGAAIANLLGAIFYDEQEITSNKVFVYTFASPNVSQDKRTSDEKYNFIWNIVNAEDAVPSVPPNRGKWQWKKFGQTRYIVNYWNCDLEKYSGDYLPRMNEYYKKLLFRDYAPFKTGPFLPVQAARVLTGVFSDVGNYYGRGLHFFAGVGLDFAFPNEPKDRKAAKESEEKKLPLLLRPFRYNINKHYDHGFEYLIDAAVDMHACESYLSWMLALNEDEVFATLGSSEIVIGGAIDCAIYDNEGKLLAKVINGAPDFFTINAPAVVMQLPYHNVLGFPANQSLNVIVHKDSLIRTGASYTIEQYDVSGKLLSTSEKSKLKPSWSRSLKFEVGPKTLNESELDCEELSRKEAKELVKKFGLNENFKFMIEPEISLSFDRILNAGVRIGAPVFYGTALGEIHSTKSFGLAGGIGHQHIIYGRVLFDTELFARCVWTKVDGEREFDFVPQARLSLAYKPLRRGHYFMSATFDMHIEGYNDAAFSSTARKTRFGTIRLGEKTELQPAISIGARY</sequence>
<keyword evidence="4" id="KW-0720">Serine protease</keyword>
<evidence type="ECO:0000256" key="1">
    <source>
        <dbReference type="ARBA" id="ARBA00010541"/>
    </source>
</evidence>
<dbReference type="PANTHER" id="PTHR43343">
    <property type="entry name" value="PEPTIDASE S12"/>
    <property type="match status" value="1"/>
</dbReference>
<dbReference type="SUPFAM" id="SSF53474">
    <property type="entry name" value="alpha/beta-Hydrolases"/>
    <property type="match status" value="1"/>
</dbReference>
<evidence type="ECO:0000313" key="6">
    <source>
        <dbReference type="EMBL" id="MBB5225933.1"/>
    </source>
</evidence>
<dbReference type="Pfam" id="PF01764">
    <property type="entry name" value="Lipase_3"/>
    <property type="match status" value="1"/>
</dbReference>
<dbReference type="Pfam" id="PF13180">
    <property type="entry name" value="PDZ_2"/>
    <property type="match status" value="1"/>
</dbReference>
<evidence type="ECO:0000313" key="7">
    <source>
        <dbReference type="Proteomes" id="UP000518887"/>
    </source>
</evidence>
<dbReference type="InterPro" id="IPR002921">
    <property type="entry name" value="Fungal_lipase-type"/>
</dbReference>
<comment type="caution">
    <text evidence="6">The sequence shown here is derived from an EMBL/GenBank/DDBJ whole genome shotgun (WGS) entry which is preliminary data.</text>
</comment>
<dbReference type="Gene3D" id="3.40.50.1820">
    <property type="entry name" value="alpha/beta hydrolase"/>
    <property type="match status" value="1"/>
</dbReference>
<dbReference type="InterPro" id="IPR036034">
    <property type="entry name" value="PDZ_sf"/>
</dbReference>
<evidence type="ECO:0000256" key="2">
    <source>
        <dbReference type="ARBA" id="ARBA00022670"/>
    </source>
</evidence>
<dbReference type="RefSeq" id="WP_184658726.1">
    <property type="nucleotide sequence ID" value="NZ_CP031518.1"/>
</dbReference>
<dbReference type="InterPro" id="IPR001478">
    <property type="entry name" value="PDZ"/>
</dbReference>
<dbReference type="Pfam" id="PF13365">
    <property type="entry name" value="Trypsin_2"/>
    <property type="match status" value="1"/>
</dbReference>
<reference evidence="6 7" key="1">
    <citation type="submission" date="2020-08" db="EMBL/GenBank/DDBJ databases">
        <title>Genomic Encyclopedia of Type Strains, Phase IV (KMG-IV): sequencing the most valuable type-strain genomes for metagenomic binning, comparative biology and taxonomic classification.</title>
        <authorList>
            <person name="Goeker M."/>
        </authorList>
    </citation>
    <scope>NUCLEOTIDE SEQUENCE [LARGE SCALE GENOMIC DNA]</scope>
    <source>
        <strain evidence="6 7">DSM 103462</strain>
    </source>
</reference>
<accession>A0A7W8LM21</accession>